<accession>A0ABN6M5E3</accession>
<dbReference type="GO" id="GO:0016874">
    <property type="term" value="F:ligase activity"/>
    <property type="evidence" value="ECO:0007669"/>
    <property type="project" value="UniProtKB-KW"/>
</dbReference>
<dbReference type="PANTHER" id="PTHR43845:SF1">
    <property type="entry name" value="BLR5969 PROTEIN"/>
    <property type="match status" value="1"/>
</dbReference>
<dbReference type="EMBL" id="AP025516">
    <property type="protein sequence ID" value="BDD88091.1"/>
    <property type="molecule type" value="Genomic_DNA"/>
</dbReference>
<dbReference type="RefSeq" id="WP_284151481.1">
    <property type="nucleotide sequence ID" value="NZ_AP025516.1"/>
</dbReference>
<dbReference type="InterPro" id="IPR042099">
    <property type="entry name" value="ANL_N_sf"/>
</dbReference>
<proteinExistence type="predicted"/>
<feature type="domain" description="AMP-dependent synthetase/ligase" evidence="1">
    <location>
        <begin position="73"/>
        <end position="271"/>
    </location>
</feature>
<reference evidence="2 3" key="1">
    <citation type="submission" date="2022-01" db="EMBL/GenBank/DDBJ databases">
        <title>Desulfofustis limnae sp. nov., a novel mesophilic sulfate-reducing bacterium isolated from marsh soil.</title>
        <authorList>
            <person name="Watanabe M."/>
            <person name="Takahashi A."/>
            <person name="Kojima H."/>
            <person name="Fukui M."/>
        </authorList>
    </citation>
    <scope>NUCLEOTIDE SEQUENCE [LARGE SCALE GENOMIC DNA]</scope>
    <source>
        <strain evidence="2 3">PPLL</strain>
    </source>
</reference>
<name>A0ABN6M5E3_9BACT</name>
<dbReference type="Gene3D" id="3.30.300.30">
    <property type="match status" value="1"/>
</dbReference>
<evidence type="ECO:0000259" key="1">
    <source>
        <dbReference type="Pfam" id="PF00501"/>
    </source>
</evidence>
<protein>
    <submittedName>
        <fullName evidence="2">Phenylacetate-coenzyme A ligase</fullName>
    </submittedName>
</protein>
<dbReference type="SUPFAM" id="SSF56801">
    <property type="entry name" value="Acetyl-CoA synthetase-like"/>
    <property type="match status" value="1"/>
</dbReference>
<keyword evidence="3" id="KW-1185">Reference proteome</keyword>
<keyword evidence="2" id="KW-0436">Ligase</keyword>
<gene>
    <name evidence="2" type="ORF">DPPLL_24560</name>
</gene>
<dbReference type="InterPro" id="IPR045851">
    <property type="entry name" value="AMP-bd_C_sf"/>
</dbReference>
<dbReference type="Gene3D" id="3.40.50.12780">
    <property type="entry name" value="N-terminal domain of ligase-like"/>
    <property type="match status" value="1"/>
</dbReference>
<sequence length="429" mass="46970">MNLWHHQWPAIATVLAHADRSPFYRQKYGRTSPVAPEDFQNLPVLTRQELYENSYPKSLAMLSCPLEGMIVTSTGGSSGLARYTLLTHQEWLAFASVQAEAMKTLGITSRDVVANLLMAGSLWPSFIGVHDVIRIVGATHLPISANIDLDRIIRFCKEFQPTVLLSLPTLFVFLADKALQEGLRFPRLRMIAYAGEHMSKEAREHIGRALGISTIKALAYTSADAGLMGYQCAHCAAGTYHLPRDFQCIETVDPETLAPCSPEQPGEILVTNLARFSMPIIRYRIGDLATMHGSLCPCGDPNPLFSLQGRAGEDFKLGGGYISMGVVEAAVANYCGGLGTISLNHLLELEDRGNQMEVRLYVEAGDPEQAKAQASSLAAALCTAIPEVQVGLDKRYIRELAVTFVPLGSLERSPITGKVKRLNDKRVQE</sequence>
<evidence type="ECO:0000313" key="2">
    <source>
        <dbReference type="EMBL" id="BDD88091.1"/>
    </source>
</evidence>
<dbReference type="InterPro" id="IPR000873">
    <property type="entry name" value="AMP-dep_synth/lig_dom"/>
</dbReference>
<dbReference type="Pfam" id="PF00501">
    <property type="entry name" value="AMP-binding"/>
    <property type="match status" value="1"/>
</dbReference>
<evidence type="ECO:0000313" key="3">
    <source>
        <dbReference type="Proteomes" id="UP000830055"/>
    </source>
</evidence>
<dbReference type="PANTHER" id="PTHR43845">
    <property type="entry name" value="BLR5969 PROTEIN"/>
    <property type="match status" value="1"/>
</dbReference>
<dbReference type="Proteomes" id="UP000830055">
    <property type="component" value="Chromosome"/>
</dbReference>
<organism evidence="2 3">
    <name type="scientific">Desulfofustis limnaeus</name>
    <dbReference type="NCBI Taxonomy" id="2740163"/>
    <lineage>
        <taxon>Bacteria</taxon>
        <taxon>Pseudomonadati</taxon>
        <taxon>Thermodesulfobacteriota</taxon>
        <taxon>Desulfobulbia</taxon>
        <taxon>Desulfobulbales</taxon>
        <taxon>Desulfocapsaceae</taxon>
        <taxon>Desulfofustis</taxon>
    </lineage>
</organism>